<sequence>MTRRVALMGNPNVGKSTIFNGLTRLRQHTGNWAGVTVSCAMGQFSYGGQDFSAVDLPGIYSFDTRSAEEELTKDFILNEDYDFLLVVCDATCLERGLYLLSQAAGLLEHREEAGPMPQAVLCVNLCDEAEKKGIRIDFKALERSLGIPVTPCCGRTAKGLLTLKKLLASLAASCPCACASCSLGSPYRRLPSAFSPKDLAAQAVTYTKEHYRKREERLDRILTGPFTGTAVMVLLLLGIFWLTITGANYPSSMLWDLFFSLEPRLAEAALSIGLPQWFIDMAVFGVYRVVAWIVSVMLPPMAIFFPLFTLLEDLGYLPRAAFNMDGAFHKCSACGKQCLTMAMGLGCNAAGVVGCRIIDSPRERLIAILTNSLMPCNGRFPLLLTMIALLGAGGGVWAGLPMENPVLSSLLTALVLTLFILAAILATLGASFLLSRTLLKGVPSSFTLELPPYRRPQPGKVIVRSIFDRTLFVLGRAVAVAAPAGLVIWLLANLTVGGESLLMHIAGFLDPLGALMGLDGIILMAFILGFPANEIVLPIILMAYLQSGVLAPMDDKTAILSLLSANGWTVKTAVCMAVFSLFHWPCSTTCLTIKKETGSLKWTAVSILLPTGIGVLLCILVNLVF</sequence>
<feature type="transmembrane region" description="Helical" evidence="1">
    <location>
        <begin position="602"/>
        <end position="624"/>
    </location>
</feature>
<keyword evidence="4" id="KW-1185">Reference proteome</keyword>
<dbReference type="Pfam" id="PF07664">
    <property type="entry name" value="FeoB_C"/>
    <property type="match status" value="1"/>
</dbReference>
<reference evidence="3 4" key="1">
    <citation type="journal article" date="2021" name="ISME Commun">
        <title>Automated analysis of genomic sequences facilitates high-throughput and comprehensive description of bacteria.</title>
        <authorList>
            <person name="Hitch T.C.A."/>
        </authorList>
    </citation>
    <scope>NUCLEOTIDE SEQUENCE [LARGE SCALE GENOMIC DNA]</scope>
    <source>
        <strain evidence="4">f_CCE</strain>
    </source>
</reference>
<dbReference type="PROSITE" id="PS51711">
    <property type="entry name" value="G_FEOB"/>
    <property type="match status" value="1"/>
</dbReference>
<dbReference type="PANTHER" id="PTHR43185:SF2">
    <property type="entry name" value="FERROUS IRON TRANSPORT PROTEIN B"/>
    <property type="match status" value="1"/>
</dbReference>
<feature type="transmembrane region" description="Helical" evidence="1">
    <location>
        <begin position="380"/>
        <end position="400"/>
    </location>
</feature>
<dbReference type="SUPFAM" id="SSF52540">
    <property type="entry name" value="P-loop containing nucleoside triphosphate hydrolases"/>
    <property type="match status" value="1"/>
</dbReference>
<protein>
    <submittedName>
        <fullName evidence="3">Ferrous iron transporter B</fullName>
    </submittedName>
</protein>
<keyword evidence="1" id="KW-1133">Transmembrane helix</keyword>
<dbReference type="EMBL" id="JAOQJF010000012">
    <property type="protein sequence ID" value="MCU6799825.1"/>
    <property type="molecule type" value="Genomic_DNA"/>
</dbReference>
<dbReference type="Pfam" id="PF02421">
    <property type="entry name" value="FeoB_N"/>
    <property type="match status" value="1"/>
</dbReference>
<comment type="caution">
    <text evidence="3">The sequence shown here is derived from an EMBL/GenBank/DDBJ whole genome shotgun (WGS) entry which is preliminary data.</text>
</comment>
<evidence type="ECO:0000313" key="4">
    <source>
        <dbReference type="Proteomes" id="UP001652395"/>
    </source>
</evidence>
<accession>A0ABT2UYX7</accession>
<evidence type="ECO:0000313" key="3">
    <source>
        <dbReference type="EMBL" id="MCU6799825.1"/>
    </source>
</evidence>
<dbReference type="Proteomes" id="UP001652395">
    <property type="component" value="Unassembled WGS sequence"/>
</dbReference>
<dbReference type="InterPro" id="IPR050860">
    <property type="entry name" value="FeoB_GTPase"/>
</dbReference>
<evidence type="ECO:0000256" key="1">
    <source>
        <dbReference type="SAM" id="Phobius"/>
    </source>
</evidence>
<gene>
    <name evidence="3" type="ORF">OCV69_07740</name>
</gene>
<feature type="transmembrane region" description="Helical" evidence="1">
    <location>
        <begin position="512"/>
        <end position="545"/>
    </location>
</feature>
<name>A0ABT2UYX7_9FIRM</name>
<dbReference type="CDD" id="cd01879">
    <property type="entry name" value="FeoB"/>
    <property type="match status" value="1"/>
</dbReference>
<dbReference type="InterPro" id="IPR011642">
    <property type="entry name" value="Gate_dom"/>
</dbReference>
<feature type="transmembrane region" description="Helical" evidence="1">
    <location>
        <begin position="406"/>
        <end position="434"/>
    </location>
</feature>
<feature type="transmembrane region" description="Helical" evidence="1">
    <location>
        <begin position="470"/>
        <end position="492"/>
    </location>
</feature>
<feature type="transmembrane region" description="Helical" evidence="1">
    <location>
        <begin position="289"/>
        <end position="311"/>
    </location>
</feature>
<dbReference type="InterPro" id="IPR011640">
    <property type="entry name" value="Fe2_transport_prot_B_C"/>
</dbReference>
<dbReference type="PANTHER" id="PTHR43185">
    <property type="entry name" value="FERROUS IRON TRANSPORT PROTEIN B"/>
    <property type="match status" value="1"/>
</dbReference>
<dbReference type="RefSeq" id="WP_158358629.1">
    <property type="nucleotide sequence ID" value="NZ_JAOQJF010000012.1"/>
</dbReference>
<keyword evidence="1" id="KW-0472">Membrane</keyword>
<evidence type="ECO:0000259" key="2">
    <source>
        <dbReference type="PROSITE" id="PS51711"/>
    </source>
</evidence>
<feature type="transmembrane region" description="Helical" evidence="1">
    <location>
        <begin position="557"/>
        <end position="582"/>
    </location>
</feature>
<dbReference type="Pfam" id="PF07670">
    <property type="entry name" value="Gate"/>
    <property type="match status" value="2"/>
</dbReference>
<organism evidence="3 4">
    <name type="scientific">Alitiscatomonas aceti</name>
    <dbReference type="NCBI Taxonomy" id="2981724"/>
    <lineage>
        <taxon>Bacteria</taxon>
        <taxon>Bacillati</taxon>
        <taxon>Bacillota</taxon>
        <taxon>Clostridia</taxon>
        <taxon>Lachnospirales</taxon>
        <taxon>Lachnospiraceae</taxon>
        <taxon>Alitiscatomonas</taxon>
    </lineage>
</organism>
<dbReference type="InterPro" id="IPR030389">
    <property type="entry name" value="G_FEOB_dom"/>
</dbReference>
<proteinExistence type="predicted"/>
<dbReference type="InterPro" id="IPR027417">
    <property type="entry name" value="P-loop_NTPase"/>
</dbReference>
<dbReference type="Gene3D" id="3.40.50.300">
    <property type="entry name" value="P-loop containing nucleotide triphosphate hydrolases"/>
    <property type="match status" value="1"/>
</dbReference>
<feature type="domain" description="FeoB-type G" evidence="2">
    <location>
        <begin position="2"/>
        <end position="173"/>
    </location>
</feature>
<feature type="transmembrane region" description="Helical" evidence="1">
    <location>
        <begin position="221"/>
        <end position="244"/>
    </location>
</feature>
<keyword evidence="1" id="KW-0812">Transmembrane</keyword>